<dbReference type="InterPro" id="IPR025687">
    <property type="entry name" value="Znf-C4pol"/>
</dbReference>
<dbReference type="GO" id="GO:0003887">
    <property type="term" value="F:DNA-directed DNA polymerase activity"/>
    <property type="evidence" value="ECO:0007669"/>
    <property type="project" value="UniProtKB-EC"/>
</dbReference>
<dbReference type="OrthoDB" id="2414538at2759"/>
<dbReference type="AlphaFoldDB" id="A0A1Y2ALI5"/>
<evidence type="ECO:0000313" key="4">
    <source>
        <dbReference type="Proteomes" id="UP000193642"/>
    </source>
</evidence>
<evidence type="ECO:0000259" key="2">
    <source>
        <dbReference type="Pfam" id="PF14260"/>
    </source>
</evidence>
<dbReference type="EMBL" id="MCGO01000166">
    <property type="protein sequence ID" value="ORY23077.1"/>
    <property type="molecule type" value="Genomic_DNA"/>
</dbReference>
<dbReference type="Proteomes" id="UP000193642">
    <property type="component" value="Unassembled WGS sequence"/>
</dbReference>
<proteinExistence type="predicted"/>
<accession>A0A1Y2ALI5</accession>
<comment type="catalytic activity">
    <reaction evidence="1">
        <text>DNA(n) + a 2'-deoxyribonucleoside 5'-triphosphate = DNA(n+1) + diphosphate</text>
        <dbReference type="Rhea" id="RHEA:22508"/>
        <dbReference type="Rhea" id="RHEA-COMP:17339"/>
        <dbReference type="Rhea" id="RHEA-COMP:17340"/>
        <dbReference type="ChEBI" id="CHEBI:33019"/>
        <dbReference type="ChEBI" id="CHEBI:61560"/>
        <dbReference type="ChEBI" id="CHEBI:173112"/>
        <dbReference type="EC" id="2.7.7.7"/>
    </reaction>
</comment>
<organism evidence="3 4">
    <name type="scientific">Rhizoclosmatium globosum</name>
    <dbReference type="NCBI Taxonomy" id="329046"/>
    <lineage>
        <taxon>Eukaryota</taxon>
        <taxon>Fungi</taxon>
        <taxon>Fungi incertae sedis</taxon>
        <taxon>Chytridiomycota</taxon>
        <taxon>Chytridiomycota incertae sedis</taxon>
        <taxon>Chytridiomycetes</taxon>
        <taxon>Chytridiales</taxon>
        <taxon>Chytriomycetaceae</taxon>
        <taxon>Rhizoclosmatium</taxon>
    </lineage>
</organism>
<reference evidence="3 4" key="1">
    <citation type="submission" date="2016-07" db="EMBL/GenBank/DDBJ databases">
        <title>Pervasive Adenine N6-methylation of Active Genes in Fungi.</title>
        <authorList>
            <consortium name="DOE Joint Genome Institute"/>
            <person name="Mondo S.J."/>
            <person name="Dannebaum R.O."/>
            <person name="Kuo R.C."/>
            <person name="Labutti K."/>
            <person name="Haridas S."/>
            <person name="Kuo A."/>
            <person name="Salamov A."/>
            <person name="Ahrendt S.R."/>
            <person name="Lipzen A."/>
            <person name="Sullivan W."/>
            <person name="Andreopoulos W.B."/>
            <person name="Clum A."/>
            <person name="Lindquist E."/>
            <person name="Daum C."/>
            <person name="Ramamoorthy G.K."/>
            <person name="Gryganskyi A."/>
            <person name="Culley D."/>
            <person name="Magnuson J.K."/>
            <person name="James T.Y."/>
            <person name="O'Malley M.A."/>
            <person name="Stajich J.E."/>
            <person name="Spatafora J.W."/>
            <person name="Visel A."/>
            <person name="Grigoriev I.V."/>
        </authorList>
    </citation>
    <scope>NUCLEOTIDE SEQUENCE [LARGE SCALE GENOMIC DNA]</scope>
    <source>
        <strain evidence="3 4">JEL800</strain>
    </source>
</reference>
<dbReference type="Pfam" id="PF14260">
    <property type="entry name" value="zf-C4pol"/>
    <property type="match status" value="1"/>
</dbReference>
<feature type="domain" description="C4-type zinc-finger of DNA polymerase delta" evidence="2">
    <location>
        <begin position="58"/>
        <end position="122"/>
    </location>
</feature>
<gene>
    <name evidence="3" type="ORF">BCR33DRAFT_728259</name>
</gene>
<evidence type="ECO:0000313" key="3">
    <source>
        <dbReference type="EMBL" id="ORY23077.1"/>
    </source>
</evidence>
<protein>
    <recommendedName>
        <fullName evidence="2">C4-type zinc-finger of DNA polymerase delta domain-containing protein</fullName>
    </recommendedName>
</protein>
<name>A0A1Y2ALI5_9FUNG</name>
<dbReference type="STRING" id="329046.A0A1Y2ALI5"/>
<evidence type="ECO:0000256" key="1">
    <source>
        <dbReference type="ARBA" id="ARBA00049244"/>
    </source>
</evidence>
<keyword evidence="4" id="KW-1185">Reference proteome</keyword>
<comment type="caution">
    <text evidence="3">The sequence shown here is derived from an EMBL/GenBank/DDBJ whole genome shotgun (WGS) entry which is preliminary data.</text>
</comment>
<sequence>MVKFGLKEVGEVMQMRIEPILGEKLSSLLAGDHVRTISVAVPANMKCLMKFAVRTATCLGCKTPLPKDETAVCINCRPKMVKLYQKHLNNMTEMEEKYLRLWTQCQRCQGSLHQDVIYSAQDSPA</sequence>